<dbReference type="GO" id="GO:0008168">
    <property type="term" value="F:methyltransferase activity"/>
    <property type="evidence" value="ECO:0007669"/>
    <property type="project" value="UniProtKB-KW"/>
</dbReference>
<gene>
    <name evidence="2" type="ORF">L0664_15410</name>
</gene>
<keyword evidence="3" id="KW-1185">Reference proteome</keyword>
<evidence type="ECO:0000313" key="3">
    <source>
        <dbReference type="Proteomes" id="UP001200557"/>
    </source>
</evidence>
<reference evidence="2 3" key="1">
    <citation type="submission" date="2022-01" db="EMBL/GenBank/DDBJ databases">
        <title>Octadecabacter sp. nov., isolated from a marine alga.</title>
        <authorList>
            <person name="Jin M.S."/>
            <person name="Kim H.M."/>
            <person name="Han D.M."/>
            <person name="Jung J.J."/>
            <person name="Jeon C.O."/>
        </authorList>
    </citation>
    <scope>NUCLEOTIDE SEQUENCE [LARGE SCALE GENOMIC DNA]</scope>
    <source>
        <strain evidence="2 3">G9-8</strain>
    </source>
</reference>
<dbReference type="InterPro" id="IPR052514">
    <property type="entry name" value="SAM-dependent_MTase"/>
</dbReference>
<dbReference type="GO" id="GO:0032259">
    <property type="term" value="P:methylation"/>
    <property type="evidence" value="ECO:0007669"/>
    <property type="project" value="UniProtKB-KW"/>
</dbReference>
<dbReference type="EMBL" id="JAKGAQ010000004">
    <property type="protein sequence ID" value="MCF2872462.1"/>
    <property type="molecule type" value="Genomic_DNA"/>
</dbReference>
<evidence type="ECO:0000313" key="2">
    <source>
        <dbReference type="EMBL" id="MCF2872462.1"/>
    </source>
</evidence>
<dbReference type="InterPro" id="IPR006342">
    <property type="entry name" value="FkbM_mtfrase"/>
</dbReference>
<dbReference type="SUPFAM" id="SSF53335">
    <property type="entry name" value="S-adenosyl-L-methionine-dependent methyltransferases"/>
    <property type="match status" value="1"/>
</dbReference>
<accession>A0ABS9CZH2</accession>
<keyword evidence="2" id="KW-0808">Transferase</keyword>
<dbReference type="RefSeq" id="WP_235226788.1">
    <property type="nucleotide sequence ID" value="NZ_JAKGAQ010000004.1"/>
</dbReference>
<dbReference type="InterPro" id="IPR029063">
    <property type="entry name" value="SAM-dependent_MTases_sf"/>
</dbReference>
<protein>
    <submittedName>
        <fullName evidence="2">FkbM family methyltransferase</fullName>
    </submittedName>
</protein>
<dbReference type="PANTHER" id="PTHR34203:SF15">
    <property type="entry name" value="SLL1173 PROTEIN"/>
    <property type="match status" value="1"/>
</dbReference>
<dbReference type="Gene3D" id="3.40.50.150">
    <property type="entry name" value="Vaccinia Virus protein VP39"/>
    <property type="match status" value="1"/>
</dbReference>
<feature type="domain" description="Methyltransferase FkbM" evidence="1">
    <location>
        <begin position="70"/>
        <end position="230"/>
    </location>
</feature>
<dbReference type="PANTHER" id="PTHR34203">
    <property type="entry name" value="METHYLTRANSFERASE, FKBM FAMILY PROTEIN"/>
    <property type="match status" value="1"/>
</dbReference>
<comment type="caution">
    <text evidence="2">The sequence shown here is derived from an EMBL/GenBank/DDBJ whole genome shotgun (WGS) entry which is preliminary data.</text>
</comment>
<dbReference type="Pfam" id="PF05050">
    <property type="entry name" value="Methyltransf_21"/>
    <property type="match status" value="1"/>
</dbReference>
<proteinExistence type="predicted"/>
<sequence length="249" mass="28063">MSKIFFDTKIRFSYDSTADIYRSYDPEPHVTIHKRRLGMMLAGHLVRGRRLAYDYLLDQIDFQDDDWIIDVGANTGDLALAFKAMGRTVNVEAFEPSPLEFSALQQNLEACPAIGHYTAHQLALWNEANEGLTFYLKASKADNSLLPIEGATDTITVECKKLSDVLTDPNRRYRLLKLEAEGVEPEILLGAQDLLQRVDYISADVGFERGIEKQSTLPDVTNYLLGQNFEIVGFGATRLVILFKNKRAP</sequence>
<keyword evidence="2" id="KW-0489">Methyltransferase</keyword>
<dbReference type="Proteomes" id="UP001200557">
    <property type="component" value="Unassembled WGS sequence"/>
</dbReference>
<evidence type="ECO:0000259" key="1">
    <source>
        <dbReference type="Pfam" id="PF05050"/>
    </source>
</evidence>
<dbReference type="NCBIfam" id="TIGR01444">
    <property type="entry name" value="fkbM_fam"/>
    <property type="match status" value="1"/>
</dbReference>
<name>A0ABS9CZH2_9RHOB</name>
<organism evidence="2 3">
    <name type="scientific">Octadecabacter dasysiphoniae</name>
    <dbReference type="NCBI Taxonomy" id="2909341"/>
    <lineage>
        <taxon>Bacteria</taxon>
        <taxon>Pseudomonadati</taxon>
        <taxon>Pseudomonadota</taxon>
        <taxon>Alphaproteobacteria</taxon>
        <taxon>Rhodobacterales</taxon>
        <taxon>Roseobacteraceae</taxon>
        <taxon>Octadecabacter</taxon>
    </lineage>
</organism>